<gene>
    <name evidence="3" type="primary">Hypp6517</name>
    <name evidence="3" type="ORF">BLAG_LOCUS5568</name>
</gene>
<dbReference type="OrthoDB" id="10067847at2759"/>
<accession>A0A8K0E580</accession>
<feature type="compositionally biased region" description="Basic and acidic residues" evidence="2">
    <location>
        <begin position="99"/>
        <end position="116"/>
    </location>
</feature>
<reference evidence="3" key="1">
    <citation type="submission" date="2022-01" db="EMBL/GenBank/DDBJ databases">
        <authorList>
            <person name="Braso-Vives M."/>
        </authorList>
    </citation>
    <scope>NUCLEOTIDE SEQUENCE</scope>
</reference>
<proteinExistence type="predicted"/>
<feature type="compositionally biased region" description="Polar residues" evidence="2">
    <location>
        <begin position="152"/>
        <end position="178"/>
    </location>
</feature>
<dbReference type="EMBL" id="OV696697">
    <property type="protein sequence ID" value="CAH1242262.1"/>
    <property type="molecule type" value="Genomic_DNA"/>
</dbReference>
<evidence type="ECO:0000313" key="3">
    <source>
        <dbReference type="EMBL" id="CAH1242262.1"/>
    </source>
</evidence>
<feature type="region of interest" description="Disordered" evidence="2">
    <location>
        <begin position="142"/>
        <end position="180"/>
    </location>
</feature>
<keyword evidence="4" id="KW-1185">Reference proteome</keyword>
<evidence type="ECO:0000313" key="4">
    <source>
        <dbReference type="Proteomes" id="UP000838412"/>
    </source>
</evidence>
<sequence length="648" mass="71135">MATIPEEMETMQSTMIPEQMIQLAFLPEQMTAGYSDIEVSAAVPVHCWVHSLNLCLQDTCRQIEALHDAMDIAREIDRLNYSPKTKTLLNQLASEDETSSEKPKSLTPAQERRKKDGVVAKTLDEATAAILKKARQDKKTLKARLTRLKYPSDSSGTESDSHANPTRMKPQSSEATDNSELETAINLSGARHCSACRLQEENKLQVLTDLQATVDALHDKLQDLKVENTELQQIQSLMESKKVKAFYDGRYCNEIREVVMYLLTSGVSMNKVDGVISSVLEKLLAGMSVDRNCSGRDQPPESVLLLLHPDQGLVEDPPTLPPNRVYCWPNRPAKAKSRADIVDTRSLKVKFKRSMTPAEVERAIRIALRTSPHLEEAFSTDRSPTLFVSRANGSRFEQVSLDMVSGEDLKTDHANASSVVYIGWPRIGAGGVSSANNGDELSPIEEEGQELSGEDSDIADGDAELDIFDDDAISVSQLSDIFDDVDDIDIVPDEQLVAALEETLTDEGGRALMSENNGASDMLHDEVSVLDSGMQVDTSDDEVSVLDSGMQVDTSDDIVDMAPGFNEFVQDGDGTELLLRPDPAKQRRPLSLRLVEGPPALAQARVKIIAGTQDELVTATVAMLRGVGKGWNLDNITNTSIINLIFQH</sequence>
<evidence type="ECO:0000256" key="2">
    <source>
        <dbReference type="SAM" id="MobiDB-lite"/>
    </source>
</evidence>
<evidence type="ECO:0000256" key="1">
    <source>
        <dbReference type="SAM" id="Coils"/>
    </source>
</evidence>
<feature type="coiled-coil region" evidence="1">
    <location>
        <begin position="207"/>
        <end position="234"/>
    </location>
</feature>
<organism evidence="3 4">
    <name type="scientific">Branchiostoma lanceolatum</name>
    <name type="common">Common lancelet</name>
    <name type="synonym">Amphioxus lanceolatum</name>
    <dbReference type="NCBI Taxonomy" id="7740"/>
    <lineage>
        <taxon>Eukaryota</taxon>
        <taxon>Metazoa</taxon>
        <taxon>Chordata</taxon>
        <taxon>Cephalochordata</taxon>
        <taxon>Leptocardii</taxon>
        <taxon>Amphioxiformes</taxon>
        <taxon>Branchiostomatidae</taxon>
        <taxon>Branchiostoma</taxon>
    </lineage>
</organism>
<dbReference type="Proteomes" id="UP000838412">
    <property type="component" value="Chromosome 12"/>
</dbReference>
<name>A0A8K0E580_BRALA</name>
<feature type="compositionally biased region" description="Acidic residues" evidence="2">
    <location>
        <begin position="442"/>
        <end position="455"/>
    </location>
</feature>
<dbReference type="AlphaFoldDB" id="A0A8K0E580"/>
<feature type="region of interest" description="Disordered" evidence="2">
    <location>
        <begin position="433"/>
        <end position="455"/>
    </location>
</feature>
<protein>
    <submittedName>
        <fullName evidence="3">Hypp6517 protein</fullName>
    </submittedName>
</protein>
<feature type="region of interest" description="Disordered" evidence="2">
    <location>
        <begin position="92"/>
        <end position="116"/>
    </location>
</feature>
<keyword evidence="1" id="KW-0175">Coiled coil</keyword>